<dbReference type="EC" id="2.7.11.1" evidence="1"/>
<dbReference type="GO" id="GO:0004674">
    <property type="term" value="F:protein serine/threonine kinase activity"/>
    <property type="evidence" value="ECO:0007669"/>
    <property type="project" value="UniProtKB-KW"/>
</dbReference>
<protein>
    <submittedName>
        <fullName evidence="1">Putative non-specific serine/threonine protein kinase</fullName>
        <ecNumber evidence="1">2.7.11.1</ecNumber>
    </submittedName>
</protein>
<dbReference type="GO" id="GO:0004714">
    <property type="term" value="F:transmembrane receptor protein tyrosine kinase activity"/>
    <property type="evidence" value="ECO:0007669"/>
    <property type="project" value="InterPro"/>
</dbReference>
<dbReference type="InterPro" id="IPR045272">
    <property type="entry name" value="ANXUR1/2-like"/>
</dbReference>
<reference evidence="1 2" key="1">
    <citation type="journal article" date="2018" name="Nat. Genet.">
        <title>The Rosa genome provides new insights in the design of modern roses.</title>
        <authorList>
            <person name="Bendahmane M."/>
        </authorList>
    </citation>
    <scope>NUCLEOTIDE SEQUENCE [LARGE SCALE GENOMIC DNA]</scope>
    <source>
        <strain evidence="2">cv. Old Blush</strain>
    </source>
</reference>
<dbReference type="AlphaFoldDB" id="A0A2P6S3T5"/>
<dbReference type="PANTHER" id="PTHR27003">
    <property type="entry name" value="OS07G0166700 PROTEIN"/>
    <property type="match status" value="1"/>
</dbReference>
<keyword evidence="1" id="KW-0723">Serine/threonine-protein kinase</keyword>
<keyword evidence="2" id="KW-1185">Reference proteome</keyword>
<keyword evidence="1" id="KW-0418">Kinase</keyword>
<dbReference type="Gramene" id="PRQ53344">
    <property type="protein sequence ID" value="PRQ53344"/>
    <property type="gene ID" value="RchiOBHm_Chr2g0165491"/>
</dbReference>
<organism evidence="1 2">
    <name type="scientific">Rosa chinensis</name>
    <name type="common">China rose</name>
    <dbReference type="NCBI Taxonomy" id="74649"/>
    <lineage>
        <taxon>Eukaryota</taxon>
        <taxon>Viridiplantae</taxon>
        <taxon>Streptophyta</taxon>
        <taxon>Embryophyta</taxon>
        <taxon>Tracheophyta</taxon>
        <taxon>Spermatophyta</taxon>
        <taxon>Magnoliopsida</taxon>
        <taxon>eudicotyledons</taxon>
        <taxon>Gunneridae</taxon>
        <taxon>Pentapetalae</taxon>
        <taxon>rosids</taxon>
        <taxon>fabids</taxon>
        <taxon>Rosales</taxon>
        <taxon>Rosaceae</taxon>
        <taxon>Rosoideae</taxon>
        <taxon>Rosoideae incertae sedis</taxon>
        <taxon>Rosa</taxon>
    </lineage>
</organism>
<dbReference type="GO" id="GO:0009506">
    <property type="term" value="C:plasmodesma"/>
    <property type="evidence" value="ECO:0007669"/>
    <property type="project" value="TreeGrafter"/>
</dbReference>
<keyword evidence="1" id="KW-0808">Transferase</keyword>
<evidence type="ECO:0000313" key="2">
    <source>
        <dbReference type="Proteomes" id="UP000238479"/>
    </source>
</evidence>
<dbReference type="Proteomes" id="UP000238479">
    <property type="component" value="Chromosome 2"/>
</dbReference>
<dbReference type="PANTHER" id="PTHR27003:SF434">
    <property type="entry name" value="RECEPTOR-LIKE PROTEIN KINASE FERONIA"/>
    <property type="match status" value="1"/>
</dbReference>
<proteinExistence type="predicted"/>
<dbReference type="STRING" id="74649.A0A2P6S3T5"/>
<dbReference type="EMBL" id="PDCK01000040">
    <property type="protein sequence ID" value="PRQ53344.1"/>
    <property type="molecule type" value="Genomic_DNA"/>
</dbReference>
<dbReference type="Gene3D" id="1.10.510.10">
    <property type="entry name" value="Transferase(Phosphotransferase) domain 1"/>
    <property type="match status" value="1"/>
</dbReference>
<dbReference type="GO" id="GO:0005886">
    <property type="term" value="C:plasma membrane"/>
    <property type="evidence" value="ECO:0007669"/>
    <property type="project" value="TreeGrafter"/>
</dbReference>
<accession>A0A2P6S3T5</accession>
<name>A0A2P6S3T5_ROSCH</name>
<gene>
    <name evidence="1" type="ORF">RchiOBHm_Chr2g0165491</name>
</gene>
<evidence type="ECO:0000313" key="1">
    <source>
        <dbReference type="EMBL" id="PRQ53344.1"/>
    </source>
</evidence>
<sequence length="217" mass="24813">MSSMDDNWMKRPSMDNVVRGIQFALEIQQNNENYIDHTERTVQDEIALIKDNEGSSCSERSSGANESIRRLTRTIFSKIIDPKDISQLQGLKNAIERRAVLLVKVYPQLRSLFLSTPSSCKDYLQLQKLNLYLFLFQHMDTLIVARELPPISRSCARLALIQTEELKQKSLAEWAKSCHQNGELDQIIDARLRGKIAVECLNKFVEIAISCMHNNGT</sequence>
<comment type="caution">
    <text evidence="1">The sequence shown here is derived from an EMBL/GenBank/DDBJ whole genome shotgun (WGS) entry which is preliminary data.</text>
</comment>